<protein>
    <submittedName>
        <fullName evidence="2">Uncharacterized protein</fullName>
    </submittedName>
</protein>
<name>A0ABP0S038_9DINO</name>
<accession>A0ABP0S038</accession>
<evidence type="ECO:0000313" key="2">
    <source>
        <dbReference type="EMBL" id="CAK9105689.1"/>
    </source>
</evidence>
<evidence type="ECO:0000313" key="3">
    <source>
        <dbReference type="Proteomes" id="UP001642464"/>
    </source>
</evidence>
<reference evidence="2 3" key="1">
    <citation type="submission" date="2024-02" db="EMBL/GenBank/DDBJ databases">
        <authorList>
            <person name="Chen Y."/>
            <person name="Shah S."/>
            <person name="Dougan E. K."/>
            <person name="Thang M."/>
            <person name="Chan C."/>
        </authorList>
    </citation>
    <scope>NUCLEOTIDE SEQUENCE [LARGE SCALE GENOMIC DNA]</scope>
</reference>
<comment type="caution">
    <text evidence="2">The sequence shown here is derived from an EMBL/GenBank/DDBJ whole genome shotgun (WGS) entry which is preliminary data.</text>
</comment>
<feature type="region of interest" description="Disordered" evidence="1">
    <location>
        <begin position="97"/>
        <end position="118"/>
    </location>
</feature>
<gene>
    <name evidence="2" type="ORF">SCF082_LOCUS49254</name>
</gene>
<sequence length="553" mass="61878">MALAAGARDVHAIEVNQNAWHHAVDLLSAEIRGESCAEIRCVQEFPLIGIGTQVSEELESEIYKVTLATPEACDVQCLLLHPVDAFKLEAPLRTTRPVRPSDPLRSLSQVTQRTSVTPVTPKTPYDVVIHELLGHIASSEGVCETMAALCARPLCSVRTQFIPRAAGTLFAPTEALQLTQLEEVMNASFNGELGVRAQVKYHARCFDSKRFLAKPQAFEWIDFQRLKCESEKRLTFVTEREGFFDGLHFHLLVELDEFTSIDTLADDTTWSTTYVRLLEKSIWLSAGTQIVCDCEARSEMGSERDRLECFSVKVHFGEPNEQEVSSFYWEGCILVGIIYDKYGSLHRAKCDAFGLLLTYWFGNPLLDYLVEGKSFGASLSDVCLNIVSFIVPLAALATDFGKIMTTKMLQKVCSYRMGLVAGLLSRIRGREVALMICDYMKTPSVSKNEVIVDLIDQRAGDMRKQGARVRLVDEQMVSARWKSKLTQLLNSLPSHQKHEYHQLIDEMDSDPGMSVPTRVAIGVRTWAANHHMVSMARCAVSVTSLHNSACCYY</sequence>
<evidence type="ECO:0000256" key="1">
    <source>
        <dbReference type="SAM" id="MobiDB-lite"/>
    </source>
</evidence>
<dbReference type="EMBL" id="CAXAMM010042596">
    <property type="protein sequence ID" value="CAK9105689.1"/>
    <property type="molecule type" value="Genomic_DNA"/>
</dbReference>
<dbReference type="Proteomes" id="UP001642464">
    <property type="component" value="Unassembled WGS sequence"/>
</dbReference>
<proteinExistence type="predicted"/>
<feature type="compositionally biased region" description="Polar residues" evidence="1">
    <location>
        <begin position="106"/>
        <end position="118"/>
    </location>
</feature>
<keyword evidence="3" id="KW-1185">Reference proteome</keyword>
<organism evidence="2 3">
    <name type="scientific">Durusdinium trenchii</name>
    <dbReference type="NCBI Taxonomy" id="1381693"/>
    <lineage>
        <taxon>Eukaryota</taxon>
        <taxon>Sar</taxon>
        <taxon>Alveolata</taxon>
        <taxon>Dinophyceae</taxon>
        <taxon>Suessiales</taxon>
        <taxon>Symbiodiniaceae</taxon>
        <taxon>Durusdinium</taxon>
    </lineage>
</organism>